<dbReference type="PANTHER" id="PTHR34836">
    <property type="entry name" value="OS06G0188250 PROTEIN"/>
    <property type="match status" value="1"/>
</dbReference>
<reference evidence="2" key="1">
    <citation type="journal article" date="2022" name="Int. J. Mol. Sci.">
        <title>Draft Genome of Tanacetum Coccineum: Genomic Comparison of Closely Related Tanacetum-Family Plants.</title>
        <authorList>
            <person name="Yamashiro T."/>
            <person name="Shiraishi A."/>
            <person name="Nakayama K."/>
            <person name="Satake H."/>
        </authorList>
    </citation>
    <scope>NUCLEOTIDE SEQUENCE</scope>
</reference>
<proteinExistence type="predicted"/>
<feature type="chain" id="PRO_5047246329" evidence="1">
    <location>
        <begin position="28"/>
        <end position="137"/>
    </location>
</feature>
<evidence type="ECO:0000313" key="2">
    <source>
        <dbReference type="EMBL" id="GJT97952.1"/>
    </source>
</evidence>
<evidence type="ECO:0000256" key="1">
    <source>
        <dbReference type="SAM" id="SignalP"/>
    </source>
</evidence>
<keyword evidence="1" id="KW-0732">Signal</keyword>
<dbReference type="Proteomes" id="UP001151760">
    <property type="component" value="Unassembled WGS sequence"/>
</dbReference>
<gene>
    <name evidence="2" type="ORF">Tco_1093470</name>
</gene>
<dbReference type="InterPro" id="IPR015683">
    <property type="entry name" value="Ionotropic_Glu_rcpt"/>
</dbReference>
<reference evidence="2" key="2">
    <citation type="submission" date="2022-01" db="EMBL/GenBank/DDBJ databases">
        <authorList>
            <person name="Yamashiro T."/>
            <person name="Shiraishi A."/>
            <person name="Satake H."/>
            <person name="Nakayama K."/>
        </authorList>
    </citation>
    <scope>NUCLEOTIDE SEQUENCE</scope>
</reference>
<organism evidence="2 3">
    <name type="scientific">Tanacetum coccineum</name>
    <dbReference type="NCBI Taxonomy" id="301880"/>
    <lineage>
        <taxon>Eukaryota</taxon>
        <taxon>Viridiplantae</taxon>
        <taxon>Streptophyta</taxon>
        <taxon>Embryophyta</taxon>
        <taxon>Tracheophyta</taxon>
        <taxon>Spermatophyta</taxon>
        <taxon>Magnoliopsida</taxon>
        <taxon>eudicotyledons</taxon>
        <taxon>Gunneridae</taxon>
        <taxon>Pentapetalae</taxon>
        <taxon>asterids</taxon>
        <taxon>campanulids</taxon>
        <taxon>Asterales</taxon>
        <taxon>Asteraceae</taxon>
        <taxon>Asteroideae</taxon>
        <taxon>Anthemideae</taxon>
        <taxon>Anthemidinae</taxon>
        <taxon>Tanacetum</taxon>
    </lineage>
</organism>
<evidence type="ECO:0000313" key="3">
    <source>
        <dbReference type="Proteomes" id="UP001151760"/>
    </source>
</evidence>
<feature type="signal peptide" evidence="1">
    <location>
        <begin position="1"/>
        <end position="27"/>
    </location>
</feature>
<dbReference type="EMBL" id="BQNB010020629">
    <property type="protein sequence ID" value="GJT97952.1"/>
    <property type="molecule type" value="Genomic_DNA"/>
</dbReference>
<dbReference type="PANTHER" id="PTHR34836:SF6">
    <property type="entry name" value="PERIPLASMIC BINDING PROTEIN-LIKE I"/>
    <property type="match status" value="1"/>
</dbReference>
<protein>
    <submittedName>
        <fullName evidence="2">Uncharacterized protein</fullName>
    </submittedName>
</protein>
<comment type="caution">
    <text evidence="2">The sequence shown here is derived from an EMBL/GenBank/DDBJ whole genome shotgun (WGS) entry which is preliminary data.</text>
</comment>
<keyword evidence="3" id="KW-1185">Reference proteome</keyword>
<name>A0ABQ5ICS4_9ASTR</name>
<sequence>MEISGRKRRDILFLILMTLCFLTHSKAQEVSAYYEIPVGVIVDMGSWVGKIVHSCISKAVSDFYTVNSHYQTRIVVHNKDTSGEPPHALSAGVWLSISQPLPYTVEDGIETHNPWKTVLGVTLPYLTLLRNSPIKDT</sequence>
<accession>A0ABQ5ICS4</accession>